<evidence type="ECO:0000256" key="2">
    <source>
        <dbReference type="SAM" id="Phobius"/>
    </source>
</evidence>
<dbReference type="RefSeq" id="WP_179569623.1">
    <property type="nucleotide sequence ID" value="NZ_JACBZY010000001.1"/>
</dbReference>
<keyword evidence="2" id="KW-0472">Membrane</keyword>
<name>A0A852YFZ8_9MICO</name>
<evidence type="ECO:0000256" key="1">
    <source>
        <dbReference type="SAM" id="MobiDB-lite"/>
    </source>
</evidence>
<organism evidence="3 4">
    <name type="scientific">Schumannella luteola</name>
    <dbReference type="NCBI Taxonomy" id="472059"/>
    <lineage>
        <taxon>Bacteria</taxon>
        <taxon>Bacillati</taxon>
        <taxon>Actinomycetota</taxon>
        <taxon>Actinomycetes</taxon>
        <taxon>Micrococcales</taxon>
        <taxon>Microbacteriaceae</taxon>
        <taxon>Schumannella</taxon>
    </lineage>
</organism>
<dbReference type="AlphaFoldDB" id="A0A852YFZ8"/>
<keyword evidence="2" id="KW-1133">Transmembrane helix</keyword>
<sequence length="645" mass="67584">MTARSTILGRLGRLRSGEESGWALVSVLGIGMLMLALVAVSLNVSSSSMKKTDTENNWTSAYAAAVAGLNDYKSRLTSAPNYVKYGNPNAEFSKTSKSSTGAMLLSLPTGDLDNAAFDVDASGRWASVPGTTNKATFRYEVNTKDYASGGIIHVRATGKVGSSVRSVIADLRKKGFYDFVYYTKYEVTDSRVTGSDTRCSRYPWDTPARPTNISCVVQFAASDDLQGDVFSEDQFVSCGARFRGNVTSAAPAGYAPVVKASSGCSDSTYDKATNSSTGGSNPANGSSFPLPDSSSALAVEGTSDGYTGDAPGCTYTGPTQITFNADGTMTVISPWTQKTRPSTDGLTGTAPAECGAVSTTTNTVQNNTLQSIGGATVTVPKDNVIWVQDVPTNKKDVNYPSVSSDPTQRKSFTAAGATFACTRATSWNGGSYLYGWSLTRGGTSVQYPADSENYAASPGGANSYTCNSGDVYISGTLKGHVTVGASRYAYITGDVKYAANSFIDGSDYNLLGVVGQSAIIIWNPMNVYQSGGRNYIQPVYGAQNREINAALLAVDGTIMVQNYDAFGPRGELKIVGSLAQKYRGTVATGGQTISTGYSKNYQYDATLKYNAPPKYLAPASLSYGVSQIASVPAAFTSAGAKAAGS</sequence>
<evidence type="ECO:0000313" key="3">
    <source>
        <dbReference type="EMBL" id="NYH00673.1"/>
    </source>
</evidence>
<keyword evidence="2" id="KW-0812">Transmembrane</keyword>
<gene>
    <name evidence="3" type="ORF">BJ979_003298</name>
</gene>
<accession>A0A852YFZ8</accession>
<protein>
    <submittedName>
        <fullName evidence="3">Uncharacterized protein</fullName>
    </submittedName>
</protein>
<keyword evidence="4" id="KW-1185">Reference proteome</keyword>
<dbReference type="Proteomes" id="UP000553888">
    <property type="component" value="Unassembled WGS sequence"/>
</dbReference>
<reference evidence="3 4" key="1">
    <citation type="submission" date="2020-07" db="EMBL/GenBank/DDBJ databases">
        <title>Sequencing the genomes of 1000 actinobacteria strains.</title>
        <authorList>
            <person name="Klenk H.-P."/>
        </authorList>
    </citation>
    <scope>NUCLEOTIDE SEQUENCE [LARGE SCALE GENOMIC DNA]</scope>
    <source>
        <strain evidence="3 4">DSM 23141</strain>
    </source>
</reference>
<dbReference type="EMBL" id="JACBZY010000001">
    <property type="protein sequence ID" value="NYH00673.1"/>
    <property type="molecule type" value="Genomic_DNA"/>
</dbReference>
<evidence type="ECO:0000313" key="4">
    <source>
        <dbReference type="Proteomes" id="UP000553888"/>
    </source>
</evidence>
<proteinExistence type="predicted"/>
<feature type="compositionally biased region" description="Polar residues" evidence="1">
    <location>
        <begin position="262"/>
        <end position="296"/>
    </location>
</feature>
<feature type="transmembrane region" description="Helical" evidence="2">
    <location>
        <begin position="21"/>
        <end position="42"/>
    </location>
</feature>
<comment type="caution">
    <text evidence="3">The sequence shown here is derived from an EMBL/GenBank/DDBJ whole genome shotgun (WGS) entry which is preliminary data.</text>
</comment>
<feature type="region of interest" description="Disordered" evidence="1">
    <location>
        <begin position="261"/>
        <end position="303"/>
    </location>
</feature>